<evidence type="ECO:0000256" key="1">
    <source>
        <dbReference type="SAM" id="MobiDB-lite"/>
    </source>
</evidence>
<proteinExistence type="predicted"/>
<feature type="compositionally biased region" description="Low complexity" evidence="1">
    <location>
        <begin position="35"/>
        <end position="46"/>
    </location>
</feature>
<accession>A0A4U8YWZ4</accession>
<evidence type="ECO:0000313" key="4">
    <source>
        <dbReference type="Proteomes" id="UP000294360"/>
    </source>
</evidence>
<reference evidence="3 4" key="1">
    <citation type="submission" date="2019-03" db="EMBL/GenBank/DDBJ databases">
        <authorList>
            <person name="Kox A.R. M."/>
        </authorList>
    </citation>
    <scope>NUCLEOTIDE SEQUENCE [LARGE SCALE GENOMIC DNA]</scope>
    <source>
        <strain evidence="3">MTUNDRAET4 annotated genome</strain>
    </source>
</reference>
<dbReference type="Proteomes" id="UP000294360">
    <property type="component" value="Chromosome"/>
</dbReference>
<evidence type="ECO:0000256" key="2">
    <source>
        <dbReference type="SAM" id="Phobius"/>
    </source>
</evidence>
<feature type="transmembrane region" description="Helical" evidence="2">
    <location>
        <begin position="7"/>
        <end position="27"/>
    </location>
</feature>
<dbReference type="EMBL" id="LR536450">
    <property type="protein sequence ID" value="VFU07490.1"/>
    <property type="molecule type" value="Genomic_DNA"/>
</dbReference>
<evidence type="ECO:0000313" key="3">
    <source>
        <dbReference type="EMBL" id="VFU07490.1"/>
    </source>
</evidence>
<dbReference type="KEGG" id="mtun:MTUNDRAET4_0597"/>
<gene>
    <name evidence="3" type="ORF">MTUNDRAET4_0597</name>
</gene>
<evidence type="ECO:0008006" key="5">
    <source>
        <dbReference type="Google" id="ProtNLM"/>
    </source>
</evidence>
<protein>
    <recommendedName>
        <fullName evidence="5">Membrane protein insertase YidC</fullName>
    </recommendedName>
</protein>
<keyword evidence="2" id="KW-1133">Transmembrane helix</keyword>
<organism evidence="3 4">
    <name type="scientific">Methylocella tundrae</name>
    <dbReference type="NCBI Taxonomy" id="227605"/>
    <lineage>
        <taxon>Bacteria</taxon>
        <taxon>Pseudomonadati</taxon>
        <taxon>Pseudomonadota</taxon>
        <taxon>Alphaproteobacteria</taxon>
        <taxon>Hyphomicrobiales</taxon>
        <taxon>Beijerinckiaceae</taxon>
        <taxon>Methylocella</taxon>
    </lineage>
</organism>
<keyword evidence="2" id="KW-0472">Membrane</keyword>
<keyword evidence="2" id="KW-0812">Transmembrane</keyword>
<dbReference type="AlphaFoldDB" id="A0A4U8YWZ4"/>
<sequence>MTKDSRNLYLAIGLSCLVIVGWSYFFAPKPDRARQFPQQQAQTAPGAPRPPLHPRPPARRRTRFRAISPRLTPRRRKPALRPWLIRRASKSRRRRFLARWR</sequence>
<feature type="region of interest" description="Disordered" evidence="1">
    <location>
        <begin position="33"/>
        <end position="75"/>
    </location>
</feature>
<name>A0A4U8YWZ4_METTU</name>